<keyword evidence="4" id="KW-0547">Nucleotide-binding</keyword>
<dbReference type="PANTHER" id="PTHR30255">
    <property type="entry name" value="SINGLE-STRANDED-DNA-SPECIFIC EXONUCLEASE RECJ"/>
    <property type="match status" value="1"/>
</dbReference>
<dbReference type="Pfam" id="PF01368">
    <property type="entry name" value="DHH"/>
    <property type="match status" value="1"/>
</dbReference>
<dbReference type="AlphaFoldDB" id="C4FC64"/>
<dbReference type="InterPro" id="IPR051673">
    <property type="entry name" value="SSDNA_exonuclease_RecJ"/>
</dbReference>
<feature type="domain" description="Helicase C-terminal" evidence="10">
    <location>
        <begin position="851"/>
        <end position="1000"/>
    </location>
</feature>
<organism evidence="11 12">
    <name type="scientific">Collinsella intestinalis DSM 13280</name>
    <dbReference type="NCBI Taxonomy" id="521003"/>
    <lineage>
        <taxon>Bacteria</taxon>
        <taxon>Bacillati</taxon>
        <taxon>Actinomycetota</taxon>
        <taxon>Coriobacteriia</taxon>
        <taxon>Coriobacteriales</taxon>
        <taxon>Coriobacteriaceae</taxon>
        <taxon>Collinsella</taxon>
    </lineage>
</organism>
<evidence type="ECO:0000259" key="10">
    <source>
        <dbReference type="PROSITE" id="PS51194"/>
    </source>
</evidence>
<dbReference type="PANTHER" id="PTHR30255:SF2">
    <property type="entry name" value="SINGLE-STRANDED-DNA-SPECIFIC EXONUCLEASE RECJ"/>
    <property type="match status" value="1"/>
</dbReference>
<evidence type="ECO:0000256" key="5">
    <source>
        <dbReference type="ARBA" id="ARBA00022801"/>
    </source>
</evidence>
<keyword evidence="7" id="KW-0067">ATP-binding</keyword>
<dbReference type="Proteomes" id="UP000003295">
    <property type="component" value="Unassembled WGS sequence"/>
</dbReference>
<comment type="caution">
    <text evidence="11">The sequence shown here is derived from an EMBL/GenBank/DDBJ whole genome shotgun (WGS) entry which is preliminary data.</text>
</comment>
<dbReference type="EMBL" id="ABXH02000051">
    <property type="protein sequence ID" value="EEP43576.1"/>
    <property type="molecule type" value="Genomic_DNA"/>
</dbReference>
<sequence length="1126" mass="121098">MPAVAGDKGFDRMASLSTTHRWCIAPNNPELEERLASALGVAPLVARIMVAHGIGGVEEGRLFLTPSLERDWADPHIIPGMAEVAARVERAVRDGEVIAVFGDFDVDGITSTCLLTEALRQLGACVHPFIPHRFEEGYGLTAQALDRVVEACEPSLVITVDNGIAARDEVVALAGRGIDIVVTDHHEPSDLVPVGIPVTDPKMVDESPSRELAGAGVALKLVQILGERLGQPQLWRSYTEVAALGTVSDMMCLTPENRALVADGIAHMRATARPGYIALAAVTRTDLSTITADALSFSLIPRLNAAGRMADPTLALDLLLARDAVEAGRLAAALEEINQQRRAIEAELTGQAEELAERSYDGGRAIVVGGEGWHEGVKGIVASRLVNRYHVPALLFSIEDGVARGSGRSVGSVNLFEAVEKCSDLLIRFGGHAGAVGVTCAVENLDALRDRLNAVLADLPAEDFEDRGEIAATVGLDELDIETIRQIGMLEPFGQGNRVPLLAARGVTMCDRAVVGKTGDHMRFIATDGAASVPAIMFRAPEVEQLVNCDTVVDLVFEAVAECWQGRVKPKLMVKDILCRSCEEPVSAGEALVRVGERAGEGDHASKPTCARPCATSVDADRRAALARLPYEQLTRNLIHTFIGPAEPHRAQMEALDALKSRRGVLAVMGTGRGKSLIFHVHAVREAILNGSASIFIYPLRALVTDQAYHLQETLASLGVRVGVLTGDTPSAARDRAFSLLGAGKLDIVLTTPEFLSIHRARFAASRRIGFVVVDEAHHVAGAKGGDRTAYLDMPQILHDLLDPTVLAVTATASAEVAAEIRRLLPVDAQVVDAAVRENLELDDGRDLSSRENRLVSIVATGQKSVVYVNSRDQAQALCRTLRRRVPELGARIAFYHAGLTRPERASVEAAFRDGELACIVSTSAFGEGVNIPDIRHVVLYHMPFGDIEFNQMSGRAGRDGAPASIHLLYSGRDARINERLLDAAAPDRRELVTLYRALQTMWRRHRGGAPTGPLPASDLDIAQMCLAVDARTPVDERAVPSGLAIFEELGFARVTGDDDARAIEMVENPGHVDLNRSILYLEGLHARREFSAFRDWALSASAHDMLTRINRPITPQVHEGGAVNG</sequence>
<dbReference type="GO" id="GO:0005524">
    <property type="term" value="F:ATP binding"/>
    <property type="evidence" value="ECO:0007669"/>
    <property type="project" value="UniProtKB-KW"/>
</dbReference>
<dbReference type="Pfam" id="PF00271">
    <property type="entry name" value="Helicase_C"/>
    <property type="match status" value="1"/>
</dbReference>
<dbReference type="GO" id="GO:0006310">
    <property type="term" value="P:DNA recombination"/>
    <property type="evidence" value="ECO:0007669"/>
    <property type="project" value="InterPro"/>
</dbReference>
<gene>
    <name evidence="11" type="primary">recJ</name>
    <name evidence="11" type="ORF">COLINT_03684</name>
</gene>
<dbReference type="Gene3D" id="3.10.310.30">
    <property type="match status" value="1"/>
</dbReference>
<comment type="similarity">
    <text evidence="1">Belongs to the RecJ family.</text>
</comment>
<evidence type="ECO:0000256" key="6">
    <source>
        <dbReference type="ARBA" id="ARBA00022839"/>
    </source>
</evidence>
<dbReference type="InterPro" id="IPR001650">
    <property type="entry name" value="Helicase_C-like"/>
</dbReference>
<dbReference type="eggNOG" id="COG0608">
    <property type="taxonomic scope" value="Bacteria"/>
</dbReference>
<evidence type="ECO:0000256" key="8">
    <source>
        <dbReference type="SAM" id="Coils"/>
    </source>
</evidence>
<keyword evidence="5 11" id="KW-0378">Hydrolase</keyword>
<dbReference type="HOGENOM" id="CLU_009736_3_0_11"/>
<dbReference type="Pfam" id="PF02272">
    <property type="entry name" value="DHHA1"/>
    <property type="match status" value="1"/>
</dbReference>
<dbReference type="GO" id="GO:0003676">
    <property type="term" value="F:nucleic acid binding"/>
    <property type="evidence" value="ECO:0007669"/>
    <property type="project" value="InterPro"/>
</dbReference>
<dbReference type="Pfam" id="PF17768">
    <property type="entry name" value="RecJ_OB"/>
    <property type="match status" value="1"/>
</dbReference>
<dbReference type="InterPro" id="IPR011545">
    <property type="entry name" value="DEAD/DEAH_box_helicase_dom"/>
</dbReference>
<evidence type="ECO:0000256" key="1">
    <source>
        <dbReference type="ARBA" id="ARBA00005915"/>
    </source>
</evidence>
<dbReference type="InterPro" id="IPR014001">
    <property type="entry name" value="Helicase_ATP-bd"/>
</dbReference>
<dbReference type="SUPFAM" id="SSF64182">
    <property type="entry name" value="DHH phosphoesterases"/>
    <property type="match status" value="1"/>
</dbReference>
<name>C4FC64_9ACTN</name>
<dbReference type="GO" id="GO:0008409">
    <property type="term" value="F:5'-3' exonuclease activity"/>
    <property type="evidence" value="ECO:0007669"/>
    <property type="project" value="InterPro"/>
</dbReference>
<feature type="domain" description="Helicase ATP-binding" evidence="9">
    <location>
        <begin position="656"/>
        <end position="831"/>
    </location>
</feature>
<dbReference type="InterPro" id="IPR001667">
    <property type="entry name" value="DDH_dom"/>
</dbReference>
<dbReference type="InterPro" id="IPR041122">
    <property type="entry name" value="RecJ_OB"/>
</dbReference>
<dbReference type="Gene3D" id="3.40.50.300">
    <property type="entry name" value="P-loop containing nucleotide triphosphate hydrolases"/>
    <property type="match status" value="2"/>
</dbReference>
<protein>
    <recommendedName>
        <fullName evidence="2">Single-stranded-DNA-specific exonuclease RecJ</fullName>
    </recommendedName>
</protein>
<dbReference type="STRING" id="521003.COLINT_03684"/>
<evidence type="ECO:0000259" key="9">
    <source>
        <dbReference type="PROSITE" id="PS51192"/>
    </source>
</evidence>
<dbReference type="InterPro" id="IPR038763">
    <property type="entry name" value="DHH_sf"/>
</dbReference>
<keyword evidence="3" id="KW-0540">Nuclease</keyword>
<evidence type="ECO:0000313" key="12">
    <source>
        <dbReference type="Proteomes" id="UP000003295"/>
    </source>
</evidence>
<feature type="coiled-coil region" evidence="8">
    <location>
        <begin position="327"/>
        <end position="354"/>
    </location>
</feature>
<dbReference type="PROSITE" id="PS51194">
    <property type="entry name" value="HELICASE_CTER"/>
    <property type="match status" value="1"/>
</dbReference>
<keyword evidence="6 11" id="KW-0269">Exonuclease</keyword>
<dbReference type="InterPro" id="IPR003156">
    <property type="entry name" value="DHHA1_dom"/>
</dbReference>
<dbReference type="SMART" id="SM00487">
    <property type="entry name" value="DEXDc"/>
    <property type="match status" value="1"/>
</dbReference>
<evidence type="ECO:0000256" key="4">
    <source>
        <dbReference type="ARBA" id="ARBA00022741"/>
    </source>
</evidence>
<dbReference type="InterPro" id="IPR004610">
    <property type="entry name" value="RecJ"/>
</dbReference>
<dbReference type="NCBIfam" id="TIGR00644">
    <property type="entry name" value="recJ"/>
    <property type="match status" value="1"/>
</dbReference>
<keyword evidence="8" id="KW-0175">Coiled coil</keyword>
<dbReference type="SUPFAM" id="SSF52540">
    <property type="entry name" value="P-loop containing nucleoside triphosphate hydrolases"/>
    <property type="match status" value="1"/>
</dbReference>
<dbReference type="Pfam" id="PF00270">
    <property type="entry name" value="DEAD"/>
    <property type="match status" value="1"/>
</dbReference>
<dbReference type="GO" id="GO:0006281">
    <property type="term" value="P:DNA repair"/>
    <property type="evidence" value="ECO:0007669"/>
    <property type="project" value="InterPro"/>
</dbReference>
<evidence type="ECO:0000313" key="11">
    <source>
        <dbReference type="EMBL" id="EEP43576.1"/>
    </source>
</evidence>
<reference evidence="11 12" key="1">
    <citation type="submission" date="2009-04" db="EMBL/GenBank/DDBJ databases">
        <authorList>
            <person name="Weinstock G."/>
            <person name="Sodergren E."/>
            <person name="Clifton S."/>
            <person name="Fulton L."/>
            <person name="Fulton B."/>
            <person name="Courtney L."/>
            <person name="Fronick C."/>
            <person name="Harrison M."/>
            <person name="Strong C."/>
            <person name="Farmer C."/>
            <person name="Delahaunty K."/>
            <person name="Markovic C."/>
            <person name="Hall O."/>
            <person name="Minx P."/>
            <person name="Tomlinson C."/>
            <person name="Mitreva M."/>
            <person name="Nelson J."/>
            <person name="Hou S."/>
            <person name="Wollam A."/>
            <person name="Pepin K.H."/>
            <person name="Johnson M."/>
            <person name="Bhonagiri V."/>
            <person name="Nash W.E."/>
            <person name="Warren W."/>
            <person name="Chinwalla A."/>
            <person name="Mardis E.R."/>
            <person name="Wilson R.K."/>
        </authorList>
    </citation>
    <scope>NUCLEOTIDE SEQUENCE [LARGE SCALE GENOMIC DNA]</scope>
    <source>
        <strain evidence="11 12">DSM 13280</strain>
    </source>
</reference>
<evidence type="ECO:0000256" key="3">
    <source>
        <dbReference type="ARBA" id="ARBA00022722"/>
    </source>
</evidence>
<dbReference type="eggNOG" id="COG0514">
    <property type="taxonomic scope" value="Bacteria"/>
</dbReference>
<evidence type="ECO:0000256" key="2">
    <source>
        <dbReference type="ARBA" id="ARBA00019841"/>
    </source>
</evidence>
<accession>C4FC64</accession>
<evidence type="ECO:0000256" key="7">
    <source>
        <dbReference type="ARBA" id="ARBA00022840"/>
    </source>
</evidence>
<dbReference type="SMART" id="SM00490">
    <property type="entry name" value="HELICc"/>
    <property type="match status" value="1"/>
</dbReference>
<proteinExistence type="inferred from homology"/>
<dbReference type="Gene3D" id="3.90.1640.30">
    <property type="match status" value="1"/>
</dbReference>
<dbReference type="PROSITE" id="PS51192">
    <property type="entry name" value="HELICASE_ATP_BIND_1"/>
    <property type="match status" value="1"/>
</dbReference>
<dbReference type="InterPro" id="IPR027417">
    <property type="entry name" value="P-loop_NTPase"/>
</dbReference>